<dbReference type="FunFam" id="1.10.340.70:FF:000001">
    <property type="entry name" value="Retrovirus-related Pol polyprotein from transposon gypsy-like Protein"/>
    <property type="match status" value="1"/>
</dbReference>
<dbReference type="GO" id="GO:0046872">
    <property type="term" value="F:metal ion binding"/>
    <property type="evidence" value="ECO:0007669"/>
    <property type="project" value="UniProtKB-KW"/>
</dbReference>
<keyword evidence="2" id="KW-0808">Transferase</keyword>
<dbReference type="Gene3D" id="2.40.70.10">
    <property type="entry name" value="Acid Proteases"/>
    <property type="match status" value="1"/>
</dbReference>
<dbReference type="CDD" id="cd00303">
    <property type="entry name" value="retropepsin_like"/>
    <property type="match status" value="1"/>
</dbReference>
<dbReference type="PANTHER" id="PTHR37984:SF5">
    <property type="entry name" value="PROTEIN NYNRIN-LIKE"/>
    <property type="match status" value="1"/>
</dbReference>
<evidence type="ECO:0000256" key="2">
    <source>
        <dbReference type="ARBA" id="ARBA00022679"/>
    </source>
</evidence>
<dbReference type="GO" id="GO:0006310">
    <property type="term" value="P:DNA recombination"/>
    <property type="evidence" value="ECO:0007669"/>
    <property type="project" value="UniProtKB-KW"/>
</dbReference>
<dbReference type="SUPFAM" id="SSF50630">
    <property type="entry name" value="Acid proteases"/>
    <property type="match status" value="1"/>
</dbReference>
<feature type="compositionally biased region" description="Basic and acidic residues" evidence="17">
    <location>
        <begin position="276"/>
        <end position="298"/>
    </location>
</feature>
<evidence type="ECO:0000256" key="1">
    <source>
        <dbReference type="ARBA" id="ARBA00022670"/>
    </source>
</evidence>
<reference evidence="20" key="1">
    <citation type="journal article" date="2007" name="PLoS ONE">
        <title>The first genome sequence of an elite grapevine cultivar (Pinot noir Vitis vinifera L.): coping with a highly heterozygous genome.</title>
        <authorList>
            <person name="Velasco R."/>
            <person name="Zharkikh A."/>
            <person name="Troggio M."/>
            <person name="Cartwright D.A."/>
            <person name="Cestaro A."/>
            <person name="Pruss D."/>
            <person name="Pindo M."/>
            <person name="FitzGerald L.M."/>
            <person name="Vezzulli S."/>
            <person name="Reid J."/>
            <person name="Malacarne G."/>
            <person name="Iliev D."/>
            <person name="Coppola G."/>
            <person name="Wardell B."/>
            <person name="Micheletti D."/>
            <person name="Macalma T."/>
            <person name="Facci M."/>
            <person name="Mitchell J.T."/>
            <person name="Perazzolli M."/>
            <person name="Eldredge G."/>
            <person name="Gatto P."/>
            <person name="Oyzerski R."/>
            <person name="Moretto M."/>
            <person name="Gutin N."/>
            <person name="Stefanini M."/>
            <person name="Chen Y."/>
            <person name="Segala C."/>
            <person name="Davenport C."/>
            <person name="Dematte L."/>
            <person name="Mraz A."/>
            <person name="Battilana J."/>
            <person name="Stormo K."/>
            <person name="Costa F."/>
            <person name="Tao Q."/>
            <person name="Si-Ammour A."/>
            <person name="Harkins T."/>
            <person name="Lackey A."/>
            <person name="Perbost C."/>
            <person name="Taillon B."/>
            <person name="Stella A."/>
            <person name="Solovyev V."/>
            <person name="Fawcett J.A."/>
            <person name="Sterck L."/>
            <person name="Vandepoele K."/>
            <person name="Grando S.M."/>
            <person name="Toppo S."/>
            <person name="Moser C."/>
            <person name="Lanchbury J."/>
            <person name="Bogden R."/>
            <person name="Skolnick M."/>
            <person name="Sgaramella V."/>
            <person name="Bhatnagar S.K."/>
            <person name="Fontana P."/>
            <person name="Gutin A."/>
            <person name="Van de Peer Y."/>
            <person name="Salamini F."/>
            <person name="Viola R."/>
        </authorList>
    </citation>
    <scope>NUCLEOTIDE SEQUENCE</scope>
</reference>
<keyword evidence="6" id="KW-0064">Aspartyl protease</keyword>
<keyword evidence="12" id="KW-0695">RNA-directed DNA polymerase</keyword>
<dbReference type="Gene3D" id="2.40.50.40">
    <property type="match status" value="1"/>
</dbReference>
<dbReference type="SUPFAM" id="SSF53098">
    <property type="entry name" value="Ribonuclease H-like"/>
    <property type="match status" value="1"/>
</dbReference>
<keyword evidence="4" id="KW-0540">Nuclease</keyword>
<organism evidence="20">
    <name type="scientific">Vitis vinifera</name>
    <name type="common">Grape</name>
    <dbReference type="NCBI Taxonomy" id="29760"/>
    <lineage>
        <taxon>Eukaryota</taxon>
        <taxon>Viridiplantae</taxon>
        <taxon>Streptophyta</taxon>
        <taxon>Embryophyta</taxon>
        <taxon>Tracheophyta</taxon>
        <taxon>Spermatophyta</taxon>
        <taxon>Magnoliopsida</taxon>
        <taxon>eudicotyledons</taxon>
        <taxon>Gunneridae</taxon>
        <taxon>Pentapetalae</taxon>
        <taxon>rosids</taxon>
        <taxon>Vitales</taxon>
        <taxon>Vitaceae</taxon>
        <taxon>Viteae</taxon>
        <taxon>Vitis</taxon>
    </lineage>
</organism>
<dbReference type="GO" id="GO:0003723">
    <property type="term" value="F:RNA binding"/>
    <property type="evidence" value="ECO:0007669"/>
    <property type="project" value="UniProtKB-KW"/>
</dbReference>
<evidence type="ECO:0000256" key="11">
    <source>
        <dbReference type="ARBA" id="ARBA00022908"/>
    </source>
</evidence>
<evidence type="ECO:0000259" key="18">
    <source>
        <dbReference type="PROSITE" id="PS50013"/>
    </source>
</evidence>
<dbReference type="GO" id="GO:0015074">
    <property type="term" value="P:DNA integration"/>
    <property type="evidence" value="ECO:0007669"/>
    <property type="project" value="UniProtKB-KW"/>
</dbReference>
<keyword evidence="14" id="KW-0238">DNA-binding</keyword>
<evidence type="ECO:0000256" key="13">
    <source>
        <dbReference type="ARBA" id="ARBA00022932"/>
    </source>
</evidence>
<dbReference type="GO" id="GO:0003964">
    <property type="term" value="F:RNA-directed DNA polymerase activity"/>
    <property type="evidence" value="ECO:0007669"/>
    <property type="project" value="UniProtKB-KW"/>
</dbReference>
<dbReference type="PROSITE" id="PS00141">
    <property type="entry name" value="ASP_PROTEASE"/>
    <property type="match status" value="1"/>
</dbReference>
<dbReference type="InterPro" id="IPR041588">
    <property type="entry name" value="Integrase_H2C2"/>
</dbReference>
<dbReference type="InterPro" id="IPR043502">
    <property type="entry name" value="DNA/RNA_pol_sf"/>
</dbReference>
<dbReference type="InterPro" id="IPR005162">
    <property type="entry name" value="Retrotrans_gag_dom"/>
</dbReference>
<feature type="domain" description="Chromo" evidence="18">
    <location>
        <begin position="1144"/>
        <end position="1196"/>
    </location>
</feature>
<dbReference type="GO" id="GO:0004190">
    <property type="term" value="F:aspartic-type endopeptidase activity"/>
    <property type="evidence" value="ECO:0007669"/>
    <property type="project" value="UniProtKB-KW"/>
</dbReference>
<dbReference type="Gene3D" id="3.30.70.270">
    <property type="match status" value="2"/>
</dbReference>
<dbReference type="InterPro" id="IPR016197">
    <property type="entry name" value="Chromo-like_dom_sf"/>
</dbReference>
<keyword evidence="8" id="KW-0378">Hydrolase</keyword>
<evidence type="ECO:0000256" key="4">
    <source>
        <dbReference type="ARBA" id="ARBA00022722"/>
    </source>
</evidence>
<evidence type="ECO:0000256" key="8">
    <source>
        <dbReference type="ARBA" id="ARBA00022801"/>
    </source>
</evidence>
<dbReference type="InterPro" id="IPR001969">
    <property type="entry name" value="Aspartic_peptidase_AS"/>
</dbReference>
<dbReference type="InterPro" id="IPR023780">
    <property type="entry name" value="Chromo_domain"/>
</dbReference>
<dbReference type="SUPFAM" id="SSF54160">
    <property type="entry name" value="Chromo domain-like"/>
    <property type="match status" value="1"/>
</dbReference>
<dbReference type="Pfam" id="PF24626">
    <property type="entry name" value="SH3_Tf2-1"/>
    <property type="match status" value="1"/>
</dbReference>
<dbReference type="Pfam" id="PF03732">
    <property type="entry name" value="Retrotrans_gag"/>
    <property type="match status" value="1"/>
</dbReference>
<dbReference type="Pfam" id="PF17921">
    <property type="entry name" value="Integrase_H2C2"/>
    <property type="match status" value="1"/>
</dbReference>
<dbReference type="SMART" id="SM00298">
    <property type="entry name" value="CHROMO"/>
    <property type="match status" value="1"/>
</dbReference>
<dbReference type="PANTHER" id="PTHR37984">
    <property type="entry name" value="PROTEIN CBG26694"/>
    <property type="match status" value="1"/>
</dbReference>
<evidence type="ECO:0000259" key="19">
    <source>
        <dbReference type="PROSITE" id="PS50994"/>
    </source>
</evidence>
<evidence type="ECO:0000256" key="10">
    <source>
        <dbReference type="ARBA" id="ARBA00022884"/>
    </source>
</evidence>
<evidence type="ECO:0000313" key="20">
    <source>
        <dbReference type="EMBL" id="CAN68329.1"/>
    </source>
</evidence>
<dbReference type="InterPro" id="IPR043128">
    <property type="entry name" value="Rev_trsase/Diguanyl_cyclase"/>
</dbReference>
<dbReference type="GO" id="GO:0006508">
    <property type="term" value="P:proteolysis"/>
    <property type="evidence" value="ECO:0007669"/>
    <property type="project" value="UniProtKB-KW"/>
</dbReference>
<accession>A5BUN0</accession>
<dbReference type="EMBL" id="AM471834">
    <property type="protein sequence ID" value="CAN68329.1"/>
    <property type="molecule type" value="Genomic_DNA"/>
</dbReference>
<evidence type="ECO:0000256" key="16">
    <source>
        <dbReference type="ARBA" id="ARBA00023268"/>
    </source>
</evidence>
<keyword evidence="11" id="KW-0229">DNA integration</keyword>
<dbReference type="InterPro" id="IPR001584">
    <property type="entry name" value="Integrase_cat-core"/>
</dbReference>
<dbReference type="Pfam" id="PF08284">
    <property type="entry name" value="RVP_2"/>
    <property type="match status" value="1"/>
</dbReference>
<dbReference type="CDD" id="cd01647">
    <property type="entry name" value="RT_LTR"/>
    <property type="match status" value="1"/>
</dbReference>
<dbReference type="SUPFAM" id="SSF56672">
    <property type="entry name" value="DNA/RNA polymerases"/>
    <property type="match status" value="1"/>
</dbReference>
<keyword evidence="7" id="KW-0255">Endonuclease</keyword>
<keyword evidence="5" id="KW-0479">Metal-binding</keyword>
<dbReference type="PROSITE" id="PS50013">
    <property type="entry name" value="CHROMO_2"/>
    <property type="match status" value="1"/>
</dbReference>
<dbReference type="InterPro" id="IPR050951">
    <property type="entry name" value="Retrovirus_Pol_polyprotein"/>
</dbReference>
<dbReference type="InterPro" id="IPR000477">
    <property type="entry name" value="RT_dom"/>
</dbReference>
<evidence type="ECO:0000256" key="12">
    <source>
        <dbReference type="ARBA" id="ARBA00022918"/>
    </source>
</evidence>
<gene>
    <name evidence="20" type="ORF">VITISV_030159</name>
</gene>
<keyword evidence="3" id="KW-0548">Nucleotidyltransferase</keyword>
<dbReference type="GO" id="GO:0003677">
    <property type="term" value="F:DNA binding"/>
    <property type="evidence" value="ECO:0007669"/>
    <property type="project" value="UniProtKB-KW"/>
</dbReference>
<proteinExistence type="predicted"/>
<dbReference type="GO" id="GO:0004519">
    <property type="term" value="F:endonuclease activity"/>
    <property type="evidence" value="ECO:0007669"/>
    <property type="project" value="UniProtKB-KW"/>
</dbReference>
<keyword evidence="10" id="KW-0694">RNA-binding</keyword>
<sequence>MDMNMAFSILSELLVLRKDEDETTETYSLVRCAVSMVVVLFNDEVEETGAYSSVSCAILMKWILFGLASITESGNEEEAITGSASSPEAPSKVRVLEPKGFNGNRNAKELENFLWDIEQFFKAAHVPDGKKWRIRMKDDAESGRPQITTWETLKKELKDQFLPINTAWVAREALKRLRHTGTVREYVKEFSSLMLDIKNMSEEDKLFNFMSGLQGWAQMELRRQGVRDLPATMAAVDCLVHYKMGCAISTTQRPKSDGGKKAKAEGKASKKPGPHRARDCPKREKLSTLVTADDKGDSDSETAPIVNPLQLLNMINGETPVQKSLMHVHAMVNGVPVKALVDSGATHNFVATREVTGLGLKLEEDTSRIKAVNSKAQKIQGVAKNIPMQIGDWKGTCSLLCVPLDDFDLILGVDFLLRAKVALIAHLGGLVVLEEKQPCFVKALRTKDGALIEIKEGQSMEVLDSVVKILKEFKDVMPAELPKKLPPRRPIDHKIELLPGTKAPAQAPYRMPPAELLELRKQLKELLDAGLIQPSKAPYGAPVLFQKKQDGSLRMCVDYRALNKVTIKNKYPIPLAAELFDRLSKASYFTKLDLRSDDIIVYSKTLTEHEKHLRLVFQRLRENRLYVKPKKCEFAQEEITFLGHKISAGLIRMDKGKCQMAFESLKEAISTELVLLLPDLDLPFEVQTDASNRALGGVLEFLADFKFEWLHRPGRHNTVADALSRKEVIAYITTLSEVISDFNEKIKLDAEQDAAYGRLKQQVKEGVIRRYWLEGDLLVAKGGRWYVPAGGLRKDLLRETHDSKWAGHPGEERTLALLARSYYWPKMGEDVQAYVKSCLVCQMDKIERKKAAGLLQPLPIPERPWENISMDFIIGFPKVRDFKSVFVVVDRFSKYAVFIPAPDVCPTEEAAKLFFSNVVKHFGLPKDIVSDRDARFTGRFWVELFRLLGSELKFSTANHPQIDGQTERINALLEEYLRHYVTATQKNWRSSATGMSPFELAIGVQPQMPLEVAKQKAGRSNPAAYKLAQSRLEKAARRMKKYVDHDRRPLEFQVGDRVLLKLTPQIWKKISSKTRQRGLIPKYDGPFEVIKRVAQVAYMLKLLERLKLHSTFHVSFLKPYHEDLDAERVQTKRAPPLVMKQFDREIEKILDHRTMGHNRKNRQTDFLVQWKGILETEASWERDVTLWQFKKEVQAYWHSKPGEIGLMGRPCTHESLGGKQGKPGGLAVQTPGAKCGDHGQVKRALRIGITEGSGHVCPGKLNRPLLSSVGQAPDVRYPERGNEGFPFGCNEGFPSGWNEGFPSGWNEGFPSGWNEGFPSGCNEGFPVRVE</sequence>
<evidence type="ECO:0000256" key="17">
    <source>
        <dbReference type="SAM" id="MobiDB-lite"/>
    </source>
</evidence>
<dbReference type="InterPro" id="IPR012337">
    <property type="entry name" value="RNaseH-like_sf"/>
</dbReference>
<dbReference type="Gene3D" id="3.10.10.10">
    <property type="entry name" value="HIV Type 1 Reverse Transcriptase, subunit A, domain 1"/>
    <property type="match status" value="1"/>
</dbReference>
<feature type="compositionally biased region" description="Basic and acidic residues" evidence="17">
    <location>
        <begin position="254"/>
        <end position="268"/>
    </location>
</feature>
<dbReference type="InterPro" id="IPR056924">
    <property type="entry name" value="SH3_Tf2-1"/>
</dbReference>
<keyword evidence="9" id="KW-0460">Magnesium</keyword>
<dbReference type="InterPro" id="IPR036397">
    <property type="entry name" value="RNaseH_sf"/>
</dbReference>
<feature type="region of interest" description="Disordered" evidence="17">
    <location>
        <begin position="250"/>
        <end position="302"/>
    </location>
</feature>
<name>A5BUN0_VITVI</name>
<dbReference type="Gene3D" id="1.10.340.70">
    <property type="match status" value="1"/>
</dbReference>
<dbReference type="Pfam" id="PF00385">
    <property type="entry name" value="Chromo"/>
    <property type="match status" value="1"/>
</dbReference>
<dbReference type="InterPro" id="IPR021109">
    <property type="entry name" value="Peptidase_aspartic_dom_sf"/>
</dbReference>
<evidence type="ECO:0008006" key="21">
    <source>
        <dbReference type="Google" id="ProtNLM"/>
    </source>
</evidence>
<dbReference type="Gene3D" id="3.30.420.10">
    <property type="entry name" value="Ribonuclease H-like superfamily/Ribonuclease H"/>
    <property type="match status" value="1"/>
</dbReference>
<evidence type="ECO:0000256" key="3">
    <source>
        <dbReference type="ARBA" id="ARBA00022695"/>
    </source>
</evidence>
<dbReference type="InterPro" id="IPR000953">
    <property type="entry name" value="Chromo/chromo_shadow_dom"/>
</dbReference>
<dbReference type="InterPro" id="IPR041577">
    <property type="entry name" value="RT_RNaseH_2"/>
</dbReference>
<dbReference type="PROSITE" id="PS50994">
    <property type="entry name" value="INTEGRASE"/>
    <property type="match status" value="1"/>
</dbReference>
<feature type="domain" description="Integrase catalytic" evidence="19">
    <location>
        <begin position="860"/>
        <end position="1030"/>
    </location>
</feature>
<keyword evidence="13" id="KW-0239">DNA-directed DNA polymerase</keyword>
<evidence type="ECO:0000256" key="5">
    <source>
        <dbReference type="ARBA" id="ARBA00022723"/>
    </source>
</evidence>
<protein>
    <recommendedName>
        <fullName evidence="21">Transposon Tf2-2 polyprotein</fullName>
    </recommendedName>
</protein>
<evidence type="ECO:0000256" key="14">
    <source>
        <dbReference type="ARBA" id="ARBA00023125"/>
    </source>
</evidence>
<keyword evidence="1" id="KW-0645">Protease</keyword>
<evidence type="ECO:0000256" key="6">
    <source>
        <dbReference type="ARBA" id="ARBA00022750"/>
    </source>
</evidence>
<keyword evidence="16" id="KW-0511">Multifunctional enzyme</keyword>
<dbReference type="Pfam" id="PF17919">
    <property type="entry name" value="RT_RNaseH_2"/>
    <property type="match status" value="1"/>
</dbReference>
<dbReference type="GO" id="GO:0003887">
    <property type="term" value="F:DNA-directed DNA polymerase activity"/>
    <property type="evidence" value="ECO:0007669"/>
    <property type="project" value="UniProtKB-KW"/>
</dbReference>
<keyword evidence="15" id="KW-0233">DNA recombination</keyword>
<evidence type="ECO:0000256" key="15">
    <source>
        <dbReference type="ARBA" id="ARBA00023172"/>
    </source>
</evidence>
<dbReference type="Pfam" id="PF00078">
    <property type="entry name" value="RVT_1"/>
    <property type="match status" value="1"/>
</dbReference>
<evidence type="ECO:0000256" key="7">
    <source>
        <dbReference type="ARBA" id="ARBA00022759"/>
    </source>
</evidence>
<evidence type="ECO:0000256" key="9">
    <source>
        <dbReference type="ARBA" id="ARBA00022842"/>
    </source>
</evidence>